<name>A0A3D8I2V8_9HELI</name>
<evidence type="ECO:0000313" key="2">
    <source>
        <dbReference type="Proteomes" id="UP000256599"/>
    </source>
</evidence>
<gene>
    <name evidence="1" type="ORF">CQA63_08760</name>
</gene>
<organism evidence="1 2">
    <name type="scientific">Helicobacter marmotae</name>
    <dbReference type="NCBI Taxonomy" id="152490"/>
    <lineage>
        <taxon>Bacteria</taxon>
        <taxon>Pseudomonadati</taxon>
        <taxon>Campylobacterota</taxon>
        <taxon>Epsilonproteobacteria</taxon>
        <taxon>Campylobacterales</taxon>
        <taxon>Helicobacteraceae</taxon>
        <taxon>Helicobacter</taxon>
    </lineage>
</organism>
<comment type="caution">
    <text evidence="1">The sequence shown here is derived from an EMBL/GenBank/DDBJ whole genome shotgun (WGS) entry which is preliminary data.</text>
</comment>
<reference evidence="1 2" key="1">
    <citation type="submission" date="2018-04" db="EMBL/GenBank/DDBJ databases">
        <title>Novel Campyloabacter and Helicobacter Species and Strains.</title>
        <authorList>
            <person name="Mannion A.J."/>
            <person name="Shen Z."/>
            <person name="Fox J.G."/>
        </authorList>
    </citation>
    <scope>NUCLEOTIDE SEQUENCE [LARGE SCALE GENOMIC DNA]</scope>
    <source>
        <strain evidence="1 2">MIT 98-6070</strain>
    </source>
</reference>
<dbReference type="AlphaFoldDB" id="A0A3D8I2V8"/>
<dbReference type="Proteomes" id="UP000256599">
    <property type="component" value="Unassembled WGS sequence"/>
</dbReference>
<proteinExistence type="predicted"/>
<sequence>MTIIKHNSKIATKILNAILLMVTSFFKVGYTQRGSRPFEATPNAYYTTTPFFHSLRFFVCYFALSFACENLSSLAGFEHKELLYKSTKNEPSLSF</sequence>
<evidence type="ECO:0000313" key="1">
    <source>
        <dbReference type="EMBL" id="RDU58941.1"/>
    </source>
</evidence>
<keyword evidence="2" id="KW-1185">Reference proteome</keyword>
<accession>A0A3D8I2V8</accession>
<dbReference type="EMBL" id="NXLR01000025">
    <property type="protein sequence ID" value="RDU58941.1"/>
    <property type="molecule type" value="Genomic_DNA"/>
</dbReference>
<protein>
    <submittedName>
        <fullName evidence="1">Uncharacterized protein</fullName>
    </submittedName>
</protein>